<evidence type="ECO:0000313" key="2">
    <source>
        <dbReference type="EMBL" id="XBO44358.1"/>
    </source>
</evidence>
<dbReference type="Pfam" id="PF13338">
    <property type="entry name" value="AbiEi_4"/>
    <property type="match status" value="1"/>
</dbReference>
<dbReference type="EMBL" id="CP157483">
    <property type="protein sequence ID" value="XBO44358.1"/>
    <property type="molecule type" value="Genomic_DNA"/>
</dbReference>
<proteinExistence type="predicted"/>
<accession>A0AAU7JVV9</accession>
<reference evidence="2" key="1">
    <citation type="submission" date="2024-05" db="EMBL/GenBank/DDBJ databases">
        <authorList>
            <person name="Kim S."/>
            <person name="Heo J."/>
            <person name="Choi H."/>
            <person name="Choi Y."/>
            <person name="Kwon S.-W."/>
            <person name="Kim Y."/>
        </authorList>
    </citation>
    <scope>NUCLEOTIDE SEQUENCE</scope>
    <source>
        <strain evidence="2">KACC 23699</strain>
    </source>
</reference>
<dbReference type="InterPro" id="IPR025159">
    <property type="entry name" value="AbiEi_N"/>
</dbReference>
<dbReference type="RefSeq" id="WP_406831845.1">
    <property type="nucleotide sequence ID" value="NZ_CP157483.1"/>
</dbReference>
<evidence type="ECO:0000259" key="1">
    <source>
        <dbReference type="Pfam" id="PF13338"/>
    </source>
</evidence>
<sequence length="325" mass="36376">MAIDWGTLRRHAEAQSDLLTRRQCLDAGMTPQALRWRVTSGRWLRVHDGVFQTRPGRTGWSENATAGLLFALSGGRVADAALRGPSAAYLWGLVAHAPHRVHLVVPQRRSVVAQPGMQVRRSMRWDDLVDDRVWPWRTTVRATVLDIATGGTALDALSIVARAVQRELVTPRELLSEIVARGGHRHSRVLREGLRGVEDGAESGAELLYLRDVERAHGLPRSVGQSPSDVGARRRHDHEYTPYRLIVEVDGRLGHEQWSDRVRDGRRDRQLLTADRLTTRVFFADVALEPCRTAAEISAILVGRGWRGRPRGCRRAGCLLRHATL</sequence>
<protein>
    <submittedName>
        <fullName evidence="2">Type IV toxin-antitoxin system AbiEi family antitoxin domain-containing protein</fullName>
    </submittedName>
</protein>
<feature type="domain" description="AbiEi antitoxin N-terminal" evidence="1">
    <location>
        <begin position="8"/>
        <end position="51"/>
    </location>
</feature>
<gene>
    <name evidence="2" type="ORF">ABEG17_03225</name>
</gene>
<name>A0AAU7JVV9_9MICO</name>
<organism evidence="2">
    <name type="scientific">Pedococcus sp. KACC 23699</name>
    <dbReference type="NCBI Taxonomy" id="3149228"/>
    <lineage>
        <taxon>Bacteria</taxon>
        <taxon>Bacillati</taxon>
        <taxon>Actinomycetota</taxon>
        <taxon>Actinomycetes</taxon>
        <taxon>Micrococcales</taxon>
        <taxon>Intrasporangiaceae</taxon>
        <taxon>Pedococcus</taxon>
    </lineage>
</organism>
<dbReference type="AlphaFoldDB" id="A0AAU7JVV9"/>